<proteinExistence type="predicted"/>
<dbReference type="Proteomes" id="UP000885148">
    <property type="component" value="Unassembled WGS sequence"/>
</dbReference>
<protein>
    <submittedName>
        <fullName evidence="2">Uncharacterized protein</fullName>
    </submittedName>
</protein>
<name>A0A241QB68_CITFR</name>
<reference evidence="2" key="1">
    <citation type="journal article" date="2018" name="Genome Biol.">
        <title>SKESA: strategic k-mer extension for scrupulous assemblies.</title>
        <authorList>
            <person name="Souvorov A."/>
            <person name="Agarwala R."/>
            <person name="Lipman D.J."/>
        </authorList>
    </citation>
    <scope>NUCLEOTIDE SEQUENCE</scope>
    <source>
        <strain evidence="2">91871</strain>
    </source>
</reference>
<evidence type="ECO:0000313" key="3">
    <source>
        <dbReference type="Proteomes" id="UP000885148"/>
    </source>
</evidence>
<gene>
    <name evidence="2" type="ORF">KV121_000595</name>
    <name evidence="1" type="ORF">SGX49_004992</name>
</gene>
<dbReference type="EMBL" id="DAESCB010000001">
    <property type="protein sequence ID" value="HBH7040600.1"/>
    <property type="molecule type" value="Genomic_DNA"/>
</dbReference>
<sequence>MSRMKKPDSFLLRFKEEDGINGISSESFEKLMKATGMSKTDLMHFALVNLVEKYIPAYEQDDGPLTEAQFRTLHERSKTNQTPDESFEMLL</sequence>
<accession>A0A241QB68</accession>
<evidence type="ECO:0000313" key="2">
    <source>
        <dbReference type="EMBL" id="HBH7040600.1"/>
    </source>
</evidence>
<reference evidence="1" key="3">
    <citation type="submission" date="2023-05" db="EMBL/GenBank/DDBJ databases">
        <authorList>
            <consortium name="Clinical and Environmental Microbiology Branch: Whole genome sequencing antimicrobial resistance pathogens in the healthcare setting"/>
        </authorList>
    </citation>
    <scope>NUCLEOTIDE SEQUENCE</scope>
    <source>
        <strain evidence="1">2023GN-00287</strain>
    </source>
</reference>
<dbReference type="AlphaFoldDB" id="A0A241QB68"/>
<dbReference type="Proteomes" id="UP001279522">
    <property type="component" value="Unassembled WGS sequence"/>
</dbReference>
<dbReference type="RefSeq" id="WP_000089143.1">
    <property type="nucleotide sequence ID" value="NZ_CAYEWG010000051.1"/>
</dbReference>
<evidence type="ECO:0000313" key="1">
    <source>
        <dbReference type="EMBL" id="ELV3682489.1"/>
    </source>
</evidence>
<comment type="caution">
    <text evidence="2">The sequence shown here is derived from an EMBL/GenBank/DDBJ whole genome shotgun (WGS) entry which is preliminary data.</text>
</comment>
<dbReference type="EMBL" id="ABOSXX010000045">
    <property type="protein sequence ID" value="ELV3682489.1"/>
    <property type="molecule type" value="Genomic_DNA"/>
</dbReference>
<organism evidence="2 3">
    <name type="scientific">Citrobacter freundii</name>
    <dbReference type="NCBI Taxonomy" id="546"/>
    <lineage>
        <taxon>Bacteria</taxon>
        <taxon>Pseudomonadati</taxon>
        <taxon>Pseudomonadota</taxon>
        <taxon>Gammaproteobacteria</taxon>
        <taxon>Enterobacterales</taxon>
        <taxon>Enterobacteriaceae</taxon>
        <taxon>Citrobacter</taxon>
        <taxon>Citrobacter freundii complex</taxon>
    </lineage>
</organism>
<reference evidence="2" key="2">
    <citation type="submission" date="2021-07" db="EMBL/GenBank/DDBJ databases">
        <authorList>
            <consortium name="NCBI Pathogen Detection Project"/>
        </authorList>
    </citation>
    <scope>NUCLEOTIDE SEQUENCE</scope>
    <source>
        <strain evidence="2">91871</strain>
    </source>
</reference>